<gene>
    <name evidence="1" type="ORF">PRUB_a1451</name>
</gene>
<dbReference type="AlphaFoldDB" id="A0A8T0C8U1"/>
<evidence type="ECO:0000313" key="1">
    <source>
        <dbReference type="EMBL" id="KAF7786788.1"/>
    </source>
</evidence>
<evidence type="ECO:0000313" key="2">
    <source>
        <dbReference type="Proteomes" id="UP000016480"/>
    </source>
</evidence>
<dbReference type="Proteomes" id="UP000016480">
    <property type="component" value="Unassembled WGS sequence"/>
</dbReference>
<protein>
    <submittedName>
        <fullName evidence="1">Uncharacterized protein</fullName>
    </submittedName>
</protein>
<name>A0A8T0C8U1_9GAMM</name>
<accession>A0A8T0C8U1</accession>
<proteinExistence type="predicted"/>
<reference evidence="1 2" key="1">
    <citation type="journal article" date="2012" name="J. Bacteriol.">
        <title>Genome sequence of the cycloprodigiosin-producing bacterial strain Pseudoalteromonas rubra ATCC 29570(T).</title>
        <authorList>
            <person name="Xie B.B."/>
            <person name="Shu Y.L."/>
            <person name="Qin Q.L."/>
            <person name="Rong J.C."/>
            <person name="Zhang X.Y."/>
            <person name="Chen X.L."/>
            <person name="Zhou B.C."/>
            <person name="Zhang Y.Z."/>
        </authorList>
    </citation>
    <scope>NUCLEOTIDE SEQUENCE [LARGE SCALE GENOMIC DNA]</scope>
    <source>
        <strain evidence="1 2">DSM 6842</strain>
    </source>
</reference>
<comment type="caution">
    <text evidence="1">The sequence shown here is derived from an EMBL/GenBank/DDBJ whole genome shotgun (WGS) entry which is preliminary data.</text>
</comment>
<sequence length="37" mass="4342">MRANLIALSPHLARFLSHPEARECLMKWAFVIWSWCG</sequence>
<dbReference type="EMBL" id="AHCD03000035">
    <property type="protein sequence ID" value="KAF7786788.1"/>
    <property type="molecule type" value="Genomic_DNA"/>
</dbReference>
<organism evidence="1 2">
    <name type="scientific">Pseudoalteromonas rubra</name>
    <dbReference type="NCBI Taxonomy" id="43658"/>
    <lineage>
        <taxon>Bacteria</taxon>
        <taxon>Pseudomonadati</taxon>
        <taxon>Pseudomonadota</taxon>
        <taxon>Gammaproteobacteria</taxon>
        <taxon>Alteromonadales</taxon>
        <taxon>Pseudoalteromonadaceae</taxon>
        <taxon>Pseudoalteromonas</taxon>
    </lineage>
</organism>